<dbReference type="PANTHER" id="PTHR43299">
    <property type="entry name" value="UPF0718 PROTEIN YRAQ"/>
    <property type="match status" value="1"/>
</dbReference>
<accession>A0A8J2Y9N2</accession>
<feature type="transmembrane region" description="Helical" evidence="7">
    <location>
        <begin position="332"/>
        <end position="358"/>
    </location>
</feature>
<dbReference type="PANTHER" id="PTHR43299:SF1">
    <property type="entry name" value="UPF0718 PROTEIN YRAQ"/>
    <property type="match status" value="1"/>
</dbReference>
<dbReference type="RefSeq" id="WP_188687755.1">
    <property type="nucleotide sequence ID" value="NZ_BMIR01000001.1"/>
</dbReference>
<evidence type="ECO:0000256" key="3">
    <source>
        <dbReference type="ARBA" id="ARBA00022475"/>
    </source>
</evidence>
<feature type="transmembrane region" description="Helical" evidence="7">
    <location>
        <begin position="269"/>
        <end position="288"/>
    </location>
</feature>
<dbReference type="AlphaFoldDB" id="A0A8J2Y9N2"/>
<keyword evidence="9" id="KW-1185">Reference proteome</keyword>
<evidence type="ECO:0000313" key="8">
    <source>
        <dbReference type="EMBL" id="GGE26298.1"/>
    </source>
</evidence>
<dbReference type="InterPro" id="IPR005524">
    <property type="entry name" value="DUF318"/>
</dbReference>
<feature type="transmembrane region" description="Helical" evidence="7">
    <location>
        <begin position="300"/>
        <end position="320"/>
    </location>
</feature>
<evidence type="ECO:0000256" key="2">
    <source>
        <dbReference type="ARBA" id="ARBA00006386"/>
    </source>
</evidence>
<evidence type="ECO:0000313" key="9">
    <source>
        <dbReference type="Proteomes" id="UP000628775"/>
    </source>
</evidence>
<dbReference type="Pfam" id="PF03773">
    <property type="entry name" value="ArsP_1"/>
    <property type="match status" value="1"/>
</dbReference>
<evidence type="ECO:0000256" key="7">
    <source>
        <dbReference type="SAM" id="Phobius"/>
    </source>
</evidence>
<reference evidence="8" key="2">
    <citation type="submission" date="2020-09" db="EMBL/GenBank/DDBJ databases">
        <authorList>
            <person name="Sun Q."/>
            <person name="Zhou Y."/>
        </authorList>
    </citation>
    <scope>NUCLEOTIDE SEQUENCE</scope>
    <source>
        <strain evidence="8">CGMCC 1.15371</strain>
    </source>
</reference>
<feature type="transmembrane region" description="Helical" evidence="7">
    <location>
        <begin position="125"/>
        <end position="145"/>
    </location>
</feature>
<evidence type="ECO:0008006" key="10">
    <source>
        <dbReference type="Google" id="ProtNLM"/>
    </source>
</evidence>
<proteinExistence type="inferred from homology"/>
<comment type="caution">
    <text evidence="8">The sequence shown here is derived from an EMBL/GenBank/DDBJ whole genome shotgun (WGS) entry which is preliminary data.</text>
</comment>
<protein>
    <recommendedName>
        <fullName evidence="10">Permease</fullName>
    </recommendedName>
</protein>
<gene>
    <name evidence="8" type="ORF">GCM10011391_00810</name>
</gene>
<feature type="transmembrane region" description="Helical" evidence="7">
    <location>
        <begin position="236"/>
        <end position="257"/>
    </location>
</feature>
<comment type="subcellular location">
    <subcellularLocation>
        <location evidence="1">Cell membrane</location>
        <topology evidence="1">Multi-pass membrane protein</topology>
    </subcellularLocation>
</comment>
<evidence type="ECO:0000256" key="1">
    <source>
        <dbReference type="ARBA" id="ARBA00004651"/>
    </source>
</evidence>
<comment type="similarity">
    <text evidence="2">Belongs to the UPF0718 family.</text>
</comment>
<dbReference type="GO" id="GO:0005886">
    <property type="term" value="C:plasma membrane"/>
    <property type="evidence" value="ECO:0007669"/>
    <property type="project" value="UniProtKB-SubCell"/>
</dbReference>
<sequence>MKEPLNTLSAGPTLRHNKAWLIGVVIFFIAVIMGLFWAKWNPYYHKAFIAAHDHVIGSSSISGDGQAAPNPSWKASWDFSVGYFQSIWKAYLVAIILASLVQVALPKDWIRRVLGKTSYGSTVIAGLSALPGMMCTCCTAPLVVGMRKQSSSVSAAVAFWFGNTALNPAVLIFMFFTLGWKFTLLRLIFGLILVFGVSYLAGRVAVKNMDVQQFVDNIEQGATPQGNFGLRWLKSIGGILLVTIPVYILSVFVLGAFRAWLFPTIGPEWGNSLLIVLLFAIVGTLFVIPTSGEIPIIQTFMNFGLGGGPAAVLAIVLPVISLPSALMVRKALSWRVLGFLGLSVAVLGVIAGGMGAIFL</sequence>
<evidence type="ECO:0000256" key="4">
    <source>
        <dbReference type="ARBA" id="ARBA00022692"/>
    </source>
</evidence>
<feature type="transmembrane region" description="Helical" evidence="7">
    <location>
        <begin position="20"/>
        <end position="38"/>
    </location>
</feature>
<feature type="transmembrane region" description="Helical" evidence="7">
    <location>
        <begin position="87"/>
        <end position="105"/>
    </location>
</feature>
<organism evidence="8 9">
    <name type="scientific">Pullulanibacillus camelliae</name>
    <dbReference type="NCBI Taxonomy" id="1707096"/>
    <lineage>
        <taxon>Bacteria</taxon>
        <taxon>Bacillati</taxon>
        <taxon>Bacillota</taxon>
        <taxon>Bacilli</taxon>
        <taxon>Bacillales</taxon>
        <taxon>Sporolactobacillaceae</taxon>
        <taxon>Pullulanibacillus</taxon>
    </lineage>
</organism>
<evidence type="ECO:0000256" key="6">
    <source>
        <dbReference type="ARBA" id="ARBA00023136"/>
    </source>
</evidence>
<feature type="transmembrane region" description="Helical" evidence="7">
    <location>
        <begin position="157"/>
        <end position="178"/>
    </location>
</feature>
<keyword evidence="4 7" id="KW-0812">Transmembrane</keyword>
<reference evidence="8" key="1">
    <citation type="journal article" date="2014" name="Int. J. Syst. Evol. Microbiol.">
        <title>Complete genome sequence of Corynebacterium casei LMG S-19264T (=DSM 44701T), isolated from a smear-ripened cheese.</title>
        <authorList>
            <consortium name="US DOE Joint Genome Institute (JGI-PGF)"/>
            <person name="Walter F."/>
            <person name="Albersmeier A."/>
            <person name="Kalinowski J."/>
            <person name="Ruckert C."/>
        </authorList>
    </citation>
    <scope>NUCLEOTIDE SEQUENCE</scope>
    <source>
        <strain evidence="8">CGMCC 1.15371</strain>
    </source>
</reference>
<dbReference type="EMBL" id="BMIR01000001">
    <property type="protein sequence ID" value="GGE26298.1"/>
    <property type="molecule type" value="Genomic_DNA"/>
</dbReference>
<dbReference type="Proteomes" id="UP000628775">
    <property type="component" value="Unassembled WGS sequence"/>
</dbReference>
<keyword evidence="6 7" id="KW-0472">Membrane</keyword>
<keyword evidence="5 7" id="KW-1133">Transmembrane helix</keyword>
<feature type="transmembrane region" description="Helical" evidence="7">
    <location>
        <begin position="184"/>
        <end position="202"/>
    </location>
</feature>
<evidence type="ECO:0000256" key="5">
    <source>
        <dbReference type="ARBA" id="ARBA00022989"/>
    </source>
</evidence>
<keyword evidence="3" id="KW-1003">Cell membrane</keyword>
<name>A0A8J2Y9N2_9BACL</name>